<protein>
    <recommendedName>
        <fullName evidence="4">Glycosyl transferase CAP10 domain-containing protein</fullName>
    </recommendedName>
</protein>
<gene>
    <name evidence="5" type="ORF">ACHAW5_010503</name>
</gene>
<evidence type="ECO:0000256" key="2">
    <source>
        <dbReference type="ARBA" id="ARBA00022679"/>
    </source>
</evidence>
<dbReference type="EMBL" id="JALLAZ020000884">
    <property type="protein sequence ID" value="KAL3785542.1"/>
    <property type="molecule type" value="Genomic_DNA"/>
</dbReference>
<evidence type="ECO:0000256" key="3">
    <source>
        <dbReference type="SAM" id="Phobius"/>
    </source>
</evidence>
<dbReference type="InterPro" id="IPR006598">
    <property type="entry name" value="CAP10"/>
</dbReference>
<dbReference type="GO" id="GO:0016740">
    <property type="term" value="F:transferase activity"/>
    <property type="evidence" value="ECO:0007669"/>
    <property type="project" value="UniProtKB-KW"/>
</dbReference>
<accession>A0ABD3PCJ6</accession>
<proteinExistence type="inferred from homology"/>
<comment type="similarity">
    <text evidence="1">Belongs to the glycosyltransferase 90 family.</text>
</comment>
<dbReference type="InterPro" id="IPR051091">
    <property type="entry name" value="O-Glucosyltr/Glycosyltrsf_90"/>
</dbReference>
<evidence type="ECO:0000313" key="6">
    <source>
        <dbReference type="Proteomes" id="UP001530315"/>
    </source>
</evidence>
<dbReference type="AlphaFoldDB" id="A0ABD3PCJ6"/>
<keyword evidence="6" id="KW-1185">Reference proteome</keyword>
<feature type="domain" description="Glycosyl transferase CAP10" evidence="4">
    <location>
        <begin position="158"/>
        <end position="409"/>
    </location>
</feature>
<evidence type="ECO:0000259" key="4">
    <source>
        <dbReference type="SMART" id="SM00672"/>
    </source>
</evidence>
<keyword evidence="3" id="KW-0812">Transmembrane</keyword>
<keyword evidence="2" id="KW-0808">Transferase</keyword>
<dbReference type="Pfam" id="PF05686">
    <property type="entry name" value="Glyco_transf_90"/>
    <property type="match status" value="1"/>
</dbReference>
<organism evidence="5 6">
    <name type="scientific">Stephanodiscus triporus</name>
    <dbReference type="NCBI Taxonomy" id="2934178"/>
    <lineage>
        <taxon>Eukaryota</taxon>
        <taxon>Sar</taxon>
        <taxon>Stramenopiles</taxon>
        <taxon>Ochrophyta</taxon>
        <taxon>Bacillariophyta</taxon>
        <taxon>Coscinodiscophyceae</taxon>
        <taxon>Thalassiosirophycidae</taxon>
        <taxon>Stephanodiscales</taxon>
        <taxon>Stephanodiscaceae</taxon>
        <taxon>Stephanodiscus</taxon>
    </lineage>
</organism>
<dbReference type="SMART" id="SM00672">
    <property type="entry name" value="CAP10"/>
    <property type="match status" value="1"/>
</dbReference>
<sequence length="433" mass="49542">MVSPRKVGGISTYVSLIVLYATAGRHLLFRLIRIPSPLLETRQRTSTGRTLNEKRLVDEPMIDDEHGRNDFIVHFDEILSRNQESNNHTSAEHFAALILRADRAGPRVYCRRTQMKSLSRGKYFVQMLRQGLKQYPTRPIANAIPILIKHDDSNGCYPVTHNDKYGFPRLSWSIPASMAIDSPQEDDPSSSSTWCDAISMPSYKMWKDVHKKKEGIPNSRTNNTNTLYPWSEKIPKAVWRGSTTCNNGMYGHLPLSDIPRSRLVKSSLERPDLIDAGFHKLVGKYAKVAPRSILKEPIPLSEMMKYKAIIDIDGNNWSARFPSLLCTNSIIIKITPDFVDQYAHELVPNVHYVPSSLDNLTQVVEYILDSRNDGIMREIVKKANEWCQLNLRRKESFAIKAMHALEMYRDSLERYGVVSWESPVFDDMVECDV</sequence>
<dbReference type="PANTHER" id="PTHR12203">
    <property type="entry name" value="KDEL LYS-ASP-GLU-LEU CONTAINING - RELATED"/>
    <property type="match status" value="1"/>
</dbReference>
<dbReference type="PANTHER" id="PTHR12203:SF35">
    <property type="entry name" value="PROTEIN O-GLUCOSYLTRANSFERASE 1"/>
    <property type="match status" value="1"/>
</dbReference>
<comment type="caution">
    <text evidence="5">The sequence shown here is derived from an EMBL/GenBank/DDBJ whole genome shotgun (WGS) entry which is preliminary data.</text>
</comment>
<keyword evidence="3" id="KW-1133">Transmembrane helix</keyword>
<evidence type="ECO:0000256" key="1">
    <source>
        <dbReference type="ARBA" id="ARBA00010118"/>
    </source>
</evidence>
<reference evidence="5 6" key="1">
    <citation type="submission" date="2024-10" db="EMBL/GenBank/DDBJ databases">
        <title>Updated reference genomes for cyclostephanoid diatoms.</title>
        <authorList>
            <person name="Roberts W.R."/>
            <person name="Alverson A.J."/>
        </authorList>
    </citation>
    <scope>NUCLEOTIDE SEQUENCE [LARGE SCALE GENOMIC DNA]</scope>
    <source>
        <strain evidence="5 6">AJA276-08</strain>
    </source>
</reference>
<name>A0ABD3PCJ6_9STRA</name>
<dbReference type="Proteomes" id="UP001530315">
    <property type="component" value="Unassembled WGS sequence"/>
</dbReference>
<feature type="transmembrane region" description="Helical" evidence="3">
    <location>
        <begin position="12"/>
        <end position="32"/>
    </location>
</feature>
<evidence type="ECO:0000313" key="5">
    <source>
        <dbReference type="EMBL" id="KAL3785542.1"/>
    </source>
</evidence>
<keyword evidence="3" id="KW-0472">Membrane</keyword>